<dbReference type="Proteomes" id="UP000632125">
    <property type="component" value="Unassembled WGS sequence"/>
</dbReference>
<evidence type="ECO:0000313" key="2">
    <source>
        <dbReference type="Proteomes" id="UP000632125"/>
    </source>
</evidence>
<evidence type="ECO:0000313" key="1">
    <source>
        <dbReference type="EMBL" id="MBD2870787.1"/>
    </source>
</evidence>
<name>A0A927CPN8_9BACL</name>
<sequence length="63" mass="7267">MLASLRGEVLAMSGLKRLKHLDYAVYGNLIVPLLMFDADVWFQINDDSDVGKCRIECRPRKRK</sequence>
<comment type="caution">
    <text evidence="1">The sequence shown here is derived from an EMBL/GenBank/DDBJ whole genome shotgun (WGS) entry which is preliminary data.</text>
</comment>
<gene>
    <name evidence="1" type="ORF">IDH41_19565</name>
</gene>
<accession>A0A927CPN8</accession>
<organism evidence="1 2">
    <name type="scientific">Paenibacillus arenilitoris</name>
    <dbReference type="NCBI Taxonomy" id="2772299"/>
    <lineage>
        <taxon>Bacteria</taxon>
        <taxon>Bacillati</taxon>
        <taxon>Bacillota</taxon>
        <taxon>Bacilli</taxon>
        <taxon>Bacillales</taxon>
        <taxon>Paenibacillaceae</taxon>
        <taxon>Paenibacillus</taxon>
    </lineage>
</organism>
<keyword evidence="2" id="KW-1185">Reference proteome</keyword>
<reference evidence="1" key="1">
    <citation type="submission" date="2020-09" db="EMBL/GenBank/DDBJ databases">
        <title>A novel bacterium of genus Paenibacillus, isolated from South China Sea.</title>
        <authorList>
            <person name="Huang H."/>
            <person name="Mo K."/>
            <person name="Hu Y."/>
        </authorList>
    </citation>
    <scope>NUCLEOTIDE SEQUENCE</scope>
    <source>
        <strain evidence="1">IB182493</strain>
    </source>
</reference>
<dbReference type="AlphaFoldDB" id="A0A927CPN8"/>
<dbReference type="RefSeq" id="WP_190864002.1">
    <property type="nucleotide sequence ID" value="NZ_JACXIY010000023.1"/>
</dbReference>
<dbReference type="EMBL" id="JACXIY010000023">
    <property type="protein sequence ID" value="MBD2870787.1"/>
    <property type="molecule type" value="Genomic_DNA"/>
</dbReference>
<protein>
    <submittedName>
        <fullName evidence="1">Uncharacterized protein</fullName>
    </submittedName>
</protein>
<proteinExistence type="predicted"/>